<dbReference type="Proteomes" id="UP000230750">
    <property type="component" value="Unassembled WGS sequence"/>
</dbReference>
<keyword evidence="2" id="KW-1185">Reference proteome</keyword>
<dbReference type="GO" id="GO:0008168">
    <property type="term" value="F:methyltransferase activity"/>
    <property type="evidence" value="ECO:0007669"/>
    <property type="project" value="UniProtKB-KW"/>
</dbReference>
<gene>
    <name evidence="1" type="ORF">BSL78_15290</name>
</gene>
<dbReference type="Gene3D" id="3.40.50.150">
    <property type="entry name" value="Vaccinia Virus protein VP39"/>
    <property type="match status" value="1"/>
</dbReference>
<dbReference type="OrthoDB" id="5984880at2759"/>
<reference evidence="1 2" key="1">
    <citation type="journal article" date="2017" name="PLoS Biol.">
        <title>The sea cucumber genome provides insights into morphological evolution and visceral regeneration.</title>
        <authorList>
            <person name="Zhang X."/>
            <person name="Sun L."/>
            <person name="Yuan J."/>
            <person name="Sun Y."/>
            <person name="Gao Y."/>
            <person name="Zhang L."/>
            <person name="Li S."/>
            <person name="Dai H."/>
            <person name="Hamel J.F."/>
            <person name="Liu C."/>
            <person name="Yu Y."/>
            <person name="Liu S."/>
            <person name="Lin W."/>
            <person name="Guo K."/>
            <person name="Jin S."/>
            <person name="Xu P."/>
            <person name="Storey K.B."/>
            <person name="Huan P."/>
            <person name="Zhang T."/>
            <person name="Zhou Y."/>
            <person name="Zhang J."/>
            <person name="Lin C."/>
            <person name="Li X."/>
            <person name="Xing L."/>
            <person name="Huo D."/>
            <person name="Sun M."/>
            <person name="Wang L."/>
            <person name="Mercier A."/>
            <person name="Li F."/>
            <person name="Yang H."/>
            <person name="Xiang J."/>
        </authorList>
    </citation>
    <scope>NUCLEOTIDE SEQUENCE [LARGE SCALE GENOMIC DNA]</scope>
    <source>
        <strain evidence="1">Shaxun</strain>
        <tissue evidence="1">Muscle</tissue>
    </source>
</reference>
<name>A0A2G8KIP7_STIJA</name>
<dbReference type="EMBL" id="MRZV01000554">
    <property type="protein sequence ID" value="PIK47845.1"/>
    <property type="molecule type" value="Genomic_DNA"/>
</dbReference>
<dbReference type="AlphaFoldDB" id="A0A2G8KIP7"/>
<comment type="caution">
    <text evidence="1">The sequence shown here is derived from an EMBL/GenBank/DDBJ whole genome shotgun (WGS) entry which is preliminary data.</text>
</comment>
<sequence length="188" mass="21107">MKKELGHEKPNYERTDPLSTPVPLHLECDRVIIVSAVAVLYYLRNWQEAITNMFDLLEPGGVLFITLNSGDCGFANIWTKFPMLADDASNLVHINQVTKFLGKKGIGYDVIEGISYMDISSCFKEGIDTKGDMLLDFLAHIKNFRKTAPPTLLDGFLDFLKGPECCKIDDDGRFMLNEGWGAIVVQKK</sequence>
<evidence type="ECO:0000313" key="2">
    <source>
        <dbReference type="Proteomes" id="UP000230750"/>
    </source>
</evidence>
<proteinExistence type="predicted"/>
<organism evidence="1 2">
    <name type="scientific">Stichopus japonicus</name>
    <name type="common">Sea cucumber</name>
    <dbReference type="NCBI Taxonomy" id="307972"/>
    <lineage>
        <taxon>Eukaryota</taxon>
        <taxon>Metazoa</taxon>
        <taxon>Echinodermata</taxon>
        <taxon>Eleutherozoa</taxon>
        <taxon>Echinozoa</taxon>
        <taxon>Holothuroidea</taxon>
        <taxon>Aspidochirotacea</taxon>
        <taxon>Aspidochirotida</taxon>
        <taxon>Stichopodidae</taxon>
        <taxon>Apostichopus</taxon>
    </lineage>
</organism>
<dbReference type="STRING" id="307972.A0A2G8KIP7"/>
<dbReference type="InterPro" id="IPR029063">
    <property type="entry name" value="SAM-dependent_MTases_sf"/>
</dbReference>
<dbReference type="GO" id="GO:0032259">
    <property type="term" value="P:methylation"/>
    <property type="evidence" value="ECO:0007669"/>
    <property type="project" value="UniProtKB-KW"/>
</dbReference>
<evidence type="ECO:0000313" key="1">
    <source>
        <dbReference type="EMBL" id="PIK47845.1"/>
    </source>
</evidence>
<dbReference type="SUPFAM" id="SSF53335">
    <property type="entry name" value="S-adenosyl-L-methionine-dependent methyltransferases"/>
    <property type="match status" value="1"/>
</dbReference>
<keyword evidence="1" id="KW-0808">Transferase</keyword>
<keyword evidence="1" id="KW-0489">Methyltransferase</keyword>
<accession>A0A2G8KIP7</accession>
<protein>
    <submittedName>
        <fullName evidence="1">Putative histamine N-methyltransferase-like</fullName>
    </submittedName>
</protein>